<protein>
    <submittedName>
        <fullName evidence="1">Uncharacterized protein</fullName>
    </submittedName>
</protein>
<name>A0A9P5XVM0_9AGAR</name>
<comment type="caution">
    <text evidence="1">The sequence shown here is derived from an EMBL/GenBank/DDBJ whole genome shotgun (WGS) entry which is preliminary data.</text>
</comment>
<proteinExistence type="predicted"/>
<dbReference type="Proteomes" id="UP000807353">
    <property type="component" value="Unassembled WGS sequence"/>
</dbReference>
<dbReference type="AlphaFoldDB" id="A0A9P5XVM0"/>
<organism evidence="1 2">
    <name type="scientific">Collybia nuda</name>
    <dbReference type="NCBI Taxonomy" id="64659"/>
    <lineage>
        <taxon>Eukaryota</taxon>
        <taxon>Fungi</taxon>
        <taxon>Dikarya</taxon>
        <taxon>Basidiomycota</taxon>
        <taxon>Agaricomycotina</taxon>
        <taxon>Agaricomycetes</taxon>
        <taxon>Agaricomycetidae</taxon>
        <taxon>Agaricales</taxon>
        <taxon>Tricholomatineae</taxon>
        <taxon>Clitocybaceae</taxon>
        <taxon>Collybia</taxon>
    </lineage>
</organism>
<gene>
    <name evidence="1" type="ORF">BDZ94DRAFT_1313173</name>
</gene>
<accession>A0A9P5XVM0</accession>
<sequence length="316" mass="36509">MSKDTKHGKVPKRCSLKNYLENTWLPAFKRPGISRPLNQIQRAHPWPKYPDLQRDIGTRRLVEVLRIDQWSFMLLAEDYMKHVSSTYIVNESLVEEEHSPRLRLPSRDMVTYEKSDLEFLSQIRNEDDFVTLVQDYILGTISEAIRLVEGFSLSHFLTDELKFLPSSHLCPAHHARWDILALPESDRFLVPFAVIFVPPWEFGTQDFADFTSAQRFEHNALDTLDTSTNTTSDKLWAVVHDTCQGRGKHFAVTNYTRWAFGEFSSNGTIARVTDSFEAPILNLDGTHDAVPWLGFNVVELLTFWIHTSLQQRPSRS</sequence>
<evidence type="ECO:0000313" key="1">
    <source>
        <dbReference type="EMBL" id="KAF9458552.1"/>
    </source>
</evidence>
<dbReference type="EMBL" id="MU150337">
    <property type="protein sequence ID" value="KAF9458552.1"/>
    <property type="molecule type" value="Genomic_DNA"/>
</dbReference>
<dbReference type="OrthoDB" id="2997350at2759"/>
<reference evidence="1" key="1">
    <citation type="submission" date="2020-11" db="EMBL/GenBank/DDBJ databases">
        <authorList>
            <consortium name="DOE Joint Genome Institute"/>
            <person name="Ahrendt S."/>
            <person name="Riley R."/>
            <person name="Andreopoulos W."/>
            <person name="Labutti K."/>
            <person name="Pangilinan J."/>
            <person name="Ruiz-Duenas F.J."/>
            <person name="Barrasa J.M."/>
            <person name="Sanchez-Garcia M."/>
            <person name="Camarero S."/>
            <person name="Miyauchi S."/>
            <person name="Serrano A."/>
            <person name="Linde D."/>
            <person name="Babiker R."/>
            <person name="Drula E."/>
            <person name="Ayuso-Fernandez I."/>
            <person name="Pacheco R."/>
            <person name="Padilla G."/>
            <person name="Ferreira P."/>
            <person name="Barriuso J."/>
            <person name="Kellner H."/>
            <person name="Castanera R."/>
            <person name="Alfaro M."/>
            <person name="Ramirez L."/>
            <person name="Pisabarro A.G."/>
            <person name="Kuo A."/>
            <person name="Tritt A."/>
            <person name="Lipzen A."/>
            <person name="He G."/>
            <person name="Yan M."/>
            <person name="Ng V."/>
            <person name="Cullen D."/>
            <person name="Martin F."/>
            <person name="Rosso M.-N."/>
            <person name="Henrissat B."/>
            <person name="Hibbett D."/>
            <person name="Martinez A.T."/>
            <person name="Grigoriev I.V."/>
        </authorList>
    </citation>
    <scope>NUCLEOTIDE SEQUENCE</scope>
    <source>
        <strain evidence="1">CBS 247.69</strain>
    </source>
</reference>
<keyword evidence="2" id="KW-1185">Reference proteome</keyword>
<evidence type="ECO:0000313" key="2">
    <source>
        <dbReference type="Proteomes" id="UP000807353"/>
    </source>
</evidence>